<dbReference type="CDD" id="cd14852">
    <property type="entry name" value="LD-carboxypeptidase"/>
    <property type="match status" value="1"/>
</dbReference>
<dbReference type="PANTHER" id="PTHR34385">
    <property type="entry name" value="D-ALANYL-D-ALANINE CARBOXYPEPTIDASE"/>
    <property type="match status" value="1"/>
</dbReference>
<keyword evidence="3" id="KW-0121">Carboxypeptidase</keyword>
<dbReference type="InterPro" id="IPR003709">
    <property type="entry name" value="VanY-like_core_dom"/>
</dbReference>
<dbReference type="GO" id="GO:0004180">
    <property type="term" value="F:carboxypeptidase activity"/>
    <property type="evidence" value="ECO:0007669"/>
    <property type="project" value="UniProtKB-KW"/>
</dbReference>
<organism evidence="3 4">
    <name type="scientific">Aerococcus suis</name>
    <dbReference type="NCBI Taxonomy" id="371602"/>
    <lineage>
        <taxon>Bacteria</taxon>
        <taxon>Bacillati</taxon>
        <taxon>Bacillota</taxon>
        <taxon>Bacilli</taxon>
        <taxon>Lactobacillales</taxon>
        <taxon>Aerococcaceae</taxon>
        <taxon>Aerococcus</taxon>
    </lineage>
</organism>
<dbReference type="Proteomes" id="UP000243884">
    <property type="component" value="Unassembled WGS sequence"/>
</dbReference>
<dbReference type="EMBL" id="FWXK01000004">
    <property type="protein sequence ID" value="SMC40589.1"/>
    <property type="molecule type" value="Genomic_DNA"/>
</dbReference>
<feature type="transmembrane region" description="Helical" evidence="1">
    <location>
        <begin position="7"/>
        <end position="27"/>
    </location>
</feature>
<evidence type="ECO:0000313" key="4">
    <source>
        <dbReference type="Proteomes" id="UP000243884"/>
    </source>
</evidence>
<reference evidence="4" key="1">
    <citation type="submission" date="2017-04" db="EMBL/GenBank/DDBJ databases">
        <authorList>
            <person name="Varghese N."/>
            <person name="Submissions S."/>
        </authorList>
    </citation>
    <scope>NUCLEOTIDE SEQUENCE [LARGE SCALE GENOMIC DNA]</scope>
    <source>
        <strain evidence="4">DSM 21500</strain>
    </source>
</reference>
<dbReference type="SUPFAM" id="SSF55166">
    <property type="entry name" value="Hedgehog/DD-peptidase"/>
    <property type="match status" value="1"/>
</dbReference>
<keyword evidence="1" id="KW-1133">Transmembrane helix</keyword>
<keyword evidence="3" id="KW-0645">Protease</keyword>
<dbReference type="Gene3D" id="3.30.1380.10">
    <property type="match status" value="1"/>
</dbReference>
<dbReference type="InterPro" id="IPR058193">
    <property type="entry name" value="VanY/YodJ_core_dom"/>
</dbReference>
<accession>A0A1W1YWN6</accession>
<gene>
    <name evidence="3" type="ORF">SAMN04487984_0977</name>
</gene>
<keyword evidence="1" id="KW-0472">Membrane</keyword>
<keyword evidence="1" id="KW-0812">Transmembrane</keyword>
<keyword evidence="4" id="KW-1185">Reference proteome</keyword>
<dbReference type="Pfam" id="PF02557">
    <property type="entry name" value="VanY"/>
    <property type="match status" value="1"/>
</dbReference>
<evidence type="ECO:0000259" key="2">
    <source>
        <dbReference type="Pfam" id="PF02557"/>
    </source>
</evidence>
<evidence type="ECO:0000313" key="3">
    <source>
        <dbReference type="EMBL" id="SMC40589.1"/>
    </source>
</evidence>
<dbReference type="InterPro" id="IPR052179">
    <property type="entry name" value="DD-CPase-like"/>
</dbReference>
<dbReference type="GO" id="GO:0006508">
    <property type="term" value="P:proteolysis"/>
    <property type="evidence" value="ECO:0007669"/>
    <property type="project" value="InterPro"/>
</dbReference>
<dbReference type="STRING" id="371602.SAMN04487984_0977"/>
<dbReference type="AlphaFoldDB" id="A0A1W1YWN6"/>
<dbReference type="PANTHER" id="PTHR34385:SF1">
    <property type="entry name" value="PEPTIDOGLYCAN L-ALANYL-D-GLUTAMATE ENDOPEPTIDASE CWLK"/>
    <property type="match status" value="1"/>
</dbReference>
<feature type="domain" description="D-alanyl-D-alanine carboxypeptidase-like core" evidence="2">
    <location>
        <begin position="151"/>
        <end position="289"/>
    </location>
</feature>
<sequence length="318" mass="35881">MKDNKKGIILSIAIFSLIIIIGILLFIRHSSSVDHETESTPSEEAIDKNWQLANDVHTPTLSHAQSTEDKQEMETFSKQYNDQIQSPSVADIAKSYAKDHQSPEDSLDDLMVDLPTIDTNDDHYILVNKLNPLKTEPNVTLTSTANGEQYAADIKSEVDQLVSDAQSAGYSLVFISGHRTIAYQKQNRENGYQSYLAAGYSIEEAEQLTDTYYAPAEASEHSTGLALDLLDSQWMQQGGSLNEDYASHPSAQWLADHAADYGFILRYPKGKEKITGYSFEPWHFRYVGKDVAKYIHRHHLTFEEFLALANYKNKLHNQ</sequence>
<name>A0A1W1YWN6_9LACT</name>
<proteinExistence type="predicted"/>
<protein>
    <submittedName>
        <fullName evidence="3">D-alanyl-D-alanine carboxypeptidase</fullName>
    </submittedName>
</protein>
<evidence type="ECO:0000256" key="1">
    <source>
        <dbReference type="SAM" id="Phobius"/>
    </source>
</evidence>
<keyword evidence="3" id="KW-0378">Hydrolase</keyword>
<dbReference type="RefSeq" id="WP_143238387.1">
    <property type="nucleotide sequence ID" value="NZ_FWXK01000004.1"/>
</dbReference>
<dbReference type="OrthoDB" id="9792074at2"/>
<dbReference type="InterPro" id="IPR009045">
    <property type="entry name" value="Zn_M74/Hedgehog-like"/>
</dbReference>